<keyword evidence="2" id="KW-0479">Metal-binding</keyword>
<dbReference type="PROSITE" id="PS50157">
    <property type="entry name" value="ZINC_FINGER_C2H2_2"/>
    <property type="match status" value="4"/>
</dbReference>
<evidence type="ECO:0000256" key="1">
    <source>
        <dbReference type="ARBA" id="ARBA00004123"/>
    </source>
</evidence>
<dbReference type="Gene3D" id="3.30.160.60">
    <property type="entry name" value="Classic Zinc Finger"/>
    <property type="match status" value="4"/>
</dbReference>
<feature type="domain" description="C2H2-type" evidence="8">
    <location>
        <begin position="625"/>
        <end position="648"/>
    </location>
</feature>
<feature type="non-terminal residue" evidence="9">
    <location>
        <position position="1"/>
    </location>
</feature>
<evidence type="ECO:0000259" key="8">
    <source>
        <dbReference type="PROSITE" id="PS50157"/>
    </source>
</evidence>
<evidence type="ECO:0000256" key="3">
    <source>
        <dbReference type="ARBA" id="ARBA00022737"/>
    </source>
</evidence>
<sequence length="648" mass="73134">MAKISPKKATPLKKKSLKASKISDYFRHKSNTTANQLTTTAVAVVPPNSTSGDNRATNTFDHKCDECPKSFVSQLRLSNHLVAVHKRRAFQCPKCEWKGINNQSMIRHRFSHTRDEMVAMGFNQREKIITTSLGASVSQYVVCGFDDCPQVFKTYTGLFIHIPGAHNVDKYSDYFDKCMERSVPPPPLEVVPINRQELALRQSITGDRDLQVPSAMAIEWHNDDNSVNVKQESIDDHISGETDNQTFSFASELLKQNSSIDNTISSENTSQLISNVSYYCNDCELSFPTELCLRKHLGNIHKNPVFACDSCEWRGCDQRSRNTHILKQHKNLENNQNLGSTPTTTTTTTTSTAIVKTKQSPQKVKKCGVKGLEVHSMKKHRKKHRRLPVDNAVPKPVPKPTKCNVMAPIEQYKESPTDYRCHDCGISCSTELCLRKHLGDIHKIAAFQCEQCEWTGYSKSQRKGHTRKFHNYPIPKLPEQTTGATDPDTPFYGDNSSMGMALAEWYQNLGQTPFNANTVNIKQEPNNEEFIGFDMNFDGIDTQNSSQLENQPTFNFMTAYNELLSANTMGTGSAMPLFPTFSGQVARPTPKSYSLGFDCTLCYKSFHTKARLRLHISKDHNLPGYECEHCEWKGISIMALNKHKLIHT</sequence>
<dbReference type="PROSITE" id="PS00028">
    <property type="entry name" value="ZINC_FINGER_C2H2_1"/>
    <property type="match status" value="5"/>
</dbReference>
<accession>A0A7R9MBM0</accession>
<dbReference type="SUPFAM" id="SSF57667">
    <property type="entry name" value="beta-beta-alpha zinc fingers"/>
    <property type="match status" value="2"/>
</dbReference>
<dbReference type="PANTHER" id="PTHR24406">
    <property type="entry name" value="TRANSCRIPTIONAL REPRESSOR CTCFL-RELATED"/>
    <property type="match status" value="1"/>
</dbReference>
<proteinExistence type="predicted"/>
<dbReference type="InterPro" id="IPR050888">
    <property type="entry name" value="ZnF_C2H2-type_TF"/>
</dbReference>
<reference evidence="9" key="1">
    <citation type="submission" date="2020-11" db="EMBL/GenBank/DDBJ databases">
        <authorList>
            <person name="Tran Van P."/>
        </authorList>
    </citation>
    <scope>NUCLEOTIDE SEQUENCE</scope>
</reference>
<evidence type="ECO:0000256" key="5">
    <source>
        <dbReference type="ARBA" id="ARBA00022833"/>
    </source>
</evidence>
<dbReference type="GO" id="GO:0008270">
    <property type="term" value="F:zinc ion binding"/>
    <property type="evidence" value="ECO:0007669"/>
    <property type="project" value="UniProtKB-KW"/>
</dbReference>
<evidence type="ECO:0000256" key="4">
    <source>
        <dbReference type="ARBA" id="ARBA00022771"/>
    </source>
</evidence>
<keyword evidence="3" id="KW-0677">Repeat</keyword>
<dbReference type="Proteomes" id="UP000728032">
    <property type="component" value="Unassembled WGS sequence"/>
</dbReference>
<keyword evidence="4 7" id="KW-0863">Zinc-finger</keyword>
<evidence type="ECO:0000256" key="6">
    <source>
        <dbReference type="ARBA" id="ARBA00023242"/>
    </source>
</evidence>
<dbReference type="EMBL" id="OC926351">
    <property type="protein sequence ID" value="CAD7656669.1"/>
    <property type="molecule type" value="Genomic_DNA"/>
</dbReference>
<dbReference type="OrthoDB" id="6536266at2759"/>
<dbReference type="SMART" id="SM00355">
    <property type="entry name" value="ZnF_C2H2"/>
    <property type="match status" value="9"/>
</dbReference>
<dbReference type="EMBL" id="CAJPVJ010011526">
    <property type="protein sequence ID" value="CAG2173856.1"/>
    <property type="molecule type" value="Genomic_DNA"/>
</dbReference>
<evidence type="ECO:0000256" key="7">
    <source>
        <dbReference type="PROSITE-ProRule" id="PRU00042"/>
    </source>
</evidence>
<keyword evidence="6" id="KW-0539">Nucleus</keyword>
<feature type="domain" description="C2H2-type" evidence="8">
    <location>
        <begin position="597"/>
        <end position="620"/>
    </location>
</feature>
<feature type="domain" description="C2H2-type" evidence="8">
    <location>
        <begin position="62"/>
        <end position="85"/>
    </location>
</feature>
<keyword evidence="10" id="KW-1185">Reference proteome</keyword>
<evidence type="ECO:0000256" key="2">
    <source>
        <dbReference type="ARBA" id="ARBA00022723"/>
    </source>
</evidence>
<dbReference type="InterPro" id="IPR036236">
    <property type="entry name" value="Znf_C2H2_sf"/>
</dbReference>
<dbReference type="AlphaFoldDB" id="A0A7R9MBM0"/>
<name>A0A7R9MBM0_9ACAR</name>
<keyword evidence="5" id="KW-0862">Zinc</keyword>
<dbReference type="GO" id="GO:0005634">
    <property type="term" value="C:nucleus"/>
    <property type="evidence" value="ECO:0007669"/>
    <property type="project" value="UniProtKB-SubCell"/>
</dbReference>
<gene>
    <name evidence="9" type="ORF">ONB1V03_LOCUS13305</name>
</gene>
<protein>
    <recommendedName>
        <fullName evidence="8">C2H2-type domain-containing protein</fullName>
    </recommendedName>
</protein>
<organism evidence="9">
    <name type="scientific">Oppiella nova</name>
    <dbReference type="NCBI Taxonomy" id="334625"/>
    <lineage>
        <taxon>Eukaryota</taxon>
        <taxon>Metazoa</taxon>
        <taxon>Ecdysozoa</taxon>
        <taxon>Arthropoda</taxon>
        <taxon>Chelicerata</taxon>
        <taxon>Arachnida</taxon>
        <taxon>Acari</taxon>
        <taxon>Acariformes</taxon>
        <taxon>Sarcoptiformes</taxon>
        <taxon>Oribatida</taxon>
        <taxon>Brachypylina</taxon>
        <taxon>Oppioidea</taxon>
        <taxon>Oppiidae</taxon>
        <taxon>Oppiella</taxon>
    </lineage>
</organism>
<dbReference type="InterPro" id="IPR013087">
    <property type="entry name" value="Znf_C2H2_type"/>
</dbReference>
<evidence type="ECO:0000313" key="9">
    <source>
        <dbReference type="EMBL" id="CAD7656669.1"/>
    </source>
</evidence>
<feature type="domain" description="C2H2-type" evidence="8">
    <location>
        <begin position="278"/>
        <end position="301"/>
    </location>
</feature>
<comment type="subcellular location">
    <subcellularLocation>
        <location evidence="1">Nucleus</location>
    </subcellularLocation>
</comment>
<evidence type="ECO:0000313" key="10">
    <source>
        <dbReference type="Proteomes" id="UP000728032"/>
    </source>
</evidence>